<evidence type="ECO:0000313" key="2">
    <source>
        <dbReference type="EMBL" id="PIZ71547.1"/>
    </source>
</evidence>
<name>A0A2M7UJX7_9BACT</name>
<reference evidence="3" key="1">
    <citation type="submission" date="2017-09" db="EMBL/GenBank/DDBJ databases">
        <title>Depth-based differentiation of microbial function through sediment-hosted aquifers and enrichment of novel symbionts in the deep terrestrial subsurface.</title>
        <authorList>
            <person name="Probst A.J."/>
            <person name="Ladd B."/>
            <person name="Jarett J.K."/>
            <person name="Geller-Mcgrath D.E."/>
            <person name="Sieber C.M.K."/>
            <person name="Emerson J.B."/>
            <person name="Anantharaman K."/>
            <person name="Thomas B.C."/>
            <person name="Malmstrom R."/>
            <person name="Stieglmeier M."/>
            <person name="Klingl A."/>
            <person name="Woyke T."/>
            <person name="Ryan C.M."/>
            <person name="Banfield J.F."/>
        </authorList>
    </citation>
    <scope>NUCLEOTIDE SEQUENCE [LARGE SCALE GENOMIC DNA]</scope>
</reference>
<dbReference type="PROSITE" id="PS51841">
    <property type="entry name" value="LTD"/>
    <property type="match status" value="1"/>
</dbReference>
<dbReference type="InterPro" id="IPR036415">
    <property type="entry name" value="Lamin_tail_dom_sf"/>
</dbReference>
<comment type="caution">
    <text evidence="2">The sequence shown here is derived from an EMBL/GenBank/DDBJ whole genome shotgun (WGS) entry which is preliminary data.</text>
</comment>
<dbReference type="EMBL" id="PFOG01000050">
    <property type="protein sequence ID" value="PIZ71547.1"/>
    <property type="molecule type" value="Genomic_DNA"/>
</dbReference>
<dbReference type="Gene3D" id="2.60.40.1260">
    <property type="entry name" value="Lamin Tail domain"/>
    <property type="match status" value="1"/>
</dbReference>
<evidence type="ECO:0000313" key="3">
    <source>
        <dbReference type="Proteomes" id="UP000229805"/>
    </source>
</evidence>
<feature type="domain" description="LTD" evidence="1">
    <location>
        <begin position="1"/>
        <end position="118"/>
    </location>
</feature>
<sequence>EISQYPVVINEIAWMRTASKYSSDEWIELYNKTNRDIDLSGWTLRAIDGSPSIPLATTVPAHGFYLLEKTDDNTVFDDIAASQIYKGDLLNNGGEILELRNASGWLIDATPSSNSWVAGEKISPNNYRTMERVNPYRDGANPDNWATNNGVIIKGLAADGTTPIYGTPKAQNSQYDPTLAISTIISDKTVIASDTIWSLSRSPYILESNAGAYPRLEVGVTLIIEPGVAVKPISYPSPHPNSLLKKLIIKGTLL</sequence>
<organism evidence="2 3">
    <name type="scientific">Candidatus Portnoybacteria bacterium CG_4_10_14_0_2_um_filter_44_20</name>
    <dbReference type="NCBI Taxonomy" id="1974799"/>
    <lineage>
        <taxon>Bacteria</taxon>
        <taxon>Candidatus Portnoyibacteriota</taxon>
    </lineage>
</organism>
<dbReference type="InterPro" id="IPR001322">
    <property type="entry name" value="Lamin_tail_dom"/>
</dbReference>
<protein>
    <recommendedName>
        <fullName evidence="1">LTD domain-containing protein</fullName>
    </recommendedName>
</protein>
<dbReference type="Pfam" id="PF00932">
    <property type="entry name" value="LTD"/>
    <property type="match status" value="1"/>
</dbReference>
<proteinExistence type="predicted"/>
<dbReference type="SUPFAM" id="SSF74853">
    <property type="entry name" value="Lamin A/C globular tail domain"/>
    <property type="match status" value="1"/>
</dbReference>
<accession>A0A2M7UJX7</accession>
<dbReference type="AlphaFoldDB" id="A0A2M7UJX7"/>
<feature type="non-terminal residue" evidence="2">
    <location>
        <position position="254"/>
    </location>
</feature>
<evidence type="ECO:0000259" key="1">
    <source>
        <dbReference type="PROSITE" id="PS51841"/>
    </source>
</evidence>
<gene>
    <name evidence="2" type="ORF">COY11_01205</name>
</gene>
<dbReference type="Proteomes" id="UP000229805">
    <property type="component" value="Unassembled WGS sequence"/>
</dbReference>
<feature type="non-terminal residue" evidence="2">
    <location>
        <position position="1"/>
    </location>
</feature>